<proteinExistence type="predicted"/>
<organism evidence="1">
    <name type="scientific">freshwater metagenome</name>
    <dbReference type="NCBI Taxonomy" id="449393"/>
    <lineage>
        <taxon>unclassified sequences</taxon>
        <taxon>metagenomes</taxon>
        <taxon>ecological metagenomes</taxon>
    </lineage>
</organism>
<dbReference type="EMBL" id="CAEZVJ010000050">
    <property type="protein sequence ID" value="CAB4627888.1"/>
    <property type="molecule type" value="Genomic_DNA"/>
</dbReference>
<protein>
    <submittedName>
        <fullName evidence="1">Unannotated protein</fullName>
    </submittedName>
</protein>
<accession>A0A6J6ITX8</accession>
<gene>
    <name evidence="1" type="ORF">UFOPK1961_00567</name>
</gene>
<dbReference type="AlphaFoldDB" id="A0A6J6ITX8"/>
<evidence type="ECO:0000313" key="1">
    <source>
        <dbReference type="EMBL" id="CAB4627888.1"/>
    </source>
</evidence>
<sequence>MEKTYSARDGRYQHIEVRREKGDIKFVGDRSGSDCYHTLKAENFAAFIVSINQPAGTEIMTAIETVLESDPAKLWGAIHSDVTQTDFSWQSMSEIEDMMDFFDSVRGE</sequence>
<name>A0A6J6ITX8_9ZZZZ</name>
<reference evidence="1" key="1">
    <citation type="submission" date="2020-05" db="EMBL/GenBank/DDBJ databases">
        <authorList>
            <person name="Chiriac C."/>
            <person name="Salcher M."/>
            <person name="Ghai R."/>
            <person name="Kavagutti S V."/>
        </authorList>
    </citation>
    <scope>NUCLEOTIDE SEQUENCE</scope>
</reference>